<keyword evidence="2" id="KW-1185">Reference proteome</keyword>
<organism evidence="1 2">
    <name type="scientific">Setaria viridis</name>
    <name type="common">Green bristlegrass</name>
    <name type="synonym">Setaria italica subsp. viridis</name>
    <dbReference type="NCBI Taxonomy" id="4556"/>
    <lineage>
        <taxon>Eukaryota</taxon>
        <taxon>Viridiplantae</taxon>
        <taxon>Streptophyta</taxon>
        <taxon>Embryophyta</taxon>
        <taxon>Tracheophyta</taxon>
        <taxon>Spermatophyta</taxon>
        <taxon>Magnoliopsida</taxon>
        <taxon>Liliopsida</taxon>
        <taxon>Poales</taxon>
        <taxon>Poaceae</taxon>
        <taxon>PACMAD clade</taxon>
        <taxon>Panicoideae</taxon>
        <taxon>Panicodae</taxon>
        <taxon>Paniceae</taxon>
        <taxon>Cenchrinae</taxon>
        <taxon>Setaria</taxon>
    </lineage>
</organism>
<protein>
    <submittedName>
        <fullName evidence="1">Uncharacterized protein</fullName>
    </submittedName>
</protein>
<dbReference type="Gramene" id="TKW24858">
    <property type="protein sequence ID" value="TKW24858"/>
    <property type="gene ID" value="SEVIR_3G077350v2"/>
</dbReference>
<accession>A0A4U6V6Q9</accession>
<evidence type="ECO:0000313" key="1">
    <source>
        <dbReference type="EMBL" id="TKW24858.1"/>
    </source>
</evidence>
<gene>
    <name evidence="1" type="ORF">SEVIR_3G077350v2</name>
</gene>
<dbReference type="AlphaFoldDB" id="A0A4U6V6Q9"/>
<name>A0A4U6V6Q9_SETVI</name>
<reference evidence="1" key="1">
    <citation type="submission" date="2019-03" db="EMBL/GenBank/DDBJ databases">
        <title>WGS assembly of Setaria viridis.</title>
        <authorList>
            <person name="Huang P."/>
            <person name="Jenkins J."/>
            <person name="Grimwood J."/>
            <person name="Barry K."/>
            <person name="Healey A."/>
            <person name="Mamidi S."/>
            <person name="Sreedasyam A."/>
            <person name="Shu S."/>
            <person name="Feldman M."/>
            <person name="Wu J."/>
            <person name="Yu Y."/>
            <person name="Chen C."/>
            <person name="Johnson J."/>
            <person name="Rokhsar D."/>
            <person name="Baxter I."/>
            <person name="Schmutz J."/>
            <person name="Brutnell T."/>
            <person name="Kellogg E."/>
        </authorList>
    </citation>
    <scope>NUCLEOTIDE SEQUENCE [LARGE SCALE GENOMIC DNA]</scope>
</reference>
<dbReference type="EMBL" id="CM016554">
    <property type="protein sequence ID" value="TKW24858.1"/>
    <property type="molecule type" value="Genomic_DNA"/>
</dbReference>
<dbReference type="Proteomes" id="UP000298652">
    <property type="component" value="Chromosome 3"/>
</dbReference>
<sequence length="86" mass="9694">MGCHYSSLARAVDEHRQGRVFSPSNTAGEGEAAGSHFFRLPMCSSFRWPVSVQLHPRSRFGMVRLVGLRVEPVEKHLPKPYQRESG</sequence>
<evidence type="ECO:0000313" key="2">
    <source>
        <dbReference type="Proteomes" id="UP000298652"/>
    </source>
</evidence>
<proteinExistence type="predicted"/>